<keyword evidence="3" id="KW-1185">Reference proteome</keyword>
<proteinExistence type="predicted"/>
<name>A0A7X1LRE3_9ACTN</name>
<reference evidence="2 3" key="1">
    <citation type="submission" date="2020-08" db="EMBL/GenBank/DDBJ databases">
        <title>Whole-Genome Sequence of French Clinical Streptomyces mexicanus Strain Q0842.</title>
        <authorList>
            <person name="Boxberger M."/>
            <person name="La Scola B."/>
        </authorList>
    </citation>
    <scope>NUCLEOTIDE SEQUENCE [LARGE SCALE GENOMIC DNA]</scope>
    <source>
        <strain evidence="2 3">Marseille-Q0842</strain>
    </source>
</reference>
<organism evidence="2 3">
    <name type="scientific">Streptomyces mexicanus</name>
    <dbReference type="NCBI Taxonomy" id="178566"/>
    <lineage>
        <taxon>Bacteria</taxon>
        <taxon>Bacillati</taxon>
        <taxon>Actinomycetota</taxon>
        <taxon>Actinomycetes</taxon>
        <taxon>Kitasatosporales</taxon>
        <taxon>Streptomycetaceae</taxon>
        <taxon>Streptomyces</taxon>
    </lineage>
</organism>
<evidence type="ECO:0000313" key="3">
    <source>
        <dbReference type="Proteomes" id="UP000517694"/>
    </source>
</evidence>
<dbReference type="Proteomes" id="UP000517694">
    <property type="component" value="Unassembled WGS sequence"/>
</dbReference>
<dbReference type="EMBL" id="JACMHY010000007">
    <property type="protein sequence ID" value="MBC2866963.1"/>
    <property type="molecule type" value="Genomic_DNA"/>
</dbReference>
<protein>
    <submittedName>
        <fullName evidence="2">Uncharacterized protein</fullName>
    </submittedName>
</protein>
<sequence>MFRPTASRLVRRLVPAAAALLLAAPALPRAQTPALVPAARASGSALLTCAARTAPGRPITLTPAVTTLTRTIHARATLQLSDCRATTRAGRQLRSATVQIDARVRADCSRVTPLTGKATVTWRNGSGRRVGTSTVQAVRRTHDSSNVADGLLAGKVTRGPMAGTKVSGSLIPTSSITHCADKGLRTLAGSGKVSLHR</sequence>
<comment type="caution">
    <text evidence="2">The sequence shown here is derived from an EMBL/GenBank/DDBJ whole genome shotgun (WGS) entry which is preliminary data.</text>
</comment>
<evidence type="ECO:0000313" key="2">
    <source>
        <dbReference type="EMBL" id="MBC2866963.1"/>
    </source>
</evidence>
<evidence type="ECO:0000256" key="1">
    <source>
        <dbReference type="SAM" id="SignalP"/>
    </source>
</evidence>
<feature type="signal peptide" evidence="1">
    <location>
        <begin position="1"/>
        <end position="30"/>
    </location>
</feature>
<keyword evidence="1" id="KW-0732">Signal</keyword>
<dbReference type="RefSeq" id="WP_159671423.1">
    <property type="nucleotide sequence ID" value="NZ_JACMHY010000007.1"/>
</dbReference>
<accession>A0A7X1LRE3</accession>
<gene>
    <name evidence="2" type="ORF">H1R13_18910</name>
</gene>
<dbReference type="AlphaFoldDB" id="A0A7X1LRE3"/>
<dbReference type="OrthoDB" id="3536525at2"/>
<feature type="chain" id="PRO_5039443440" evidence="1">
    <location>
        <begin position="31"/>
        <end position="197"/>
    </location>
</feature>